<evidence type="ECO:0000313" key="3">
    <source>
        <dbReference type="EMBL" id="TFW25502.1"/>
    </source>
</evidence>
<accession>A0A4Y9SIM7</accession>
<evidence type="ECO:0000259" key="2">
    <source>
        <dbReference type="Pfam" id="PF07589"/>
    </source>
</evidence>
<reference evidence="3 4" key="1">
    <citation type="submission" date="2019-03" db="EMBL/GenBank/DDBJ databases">
        <title>Draft Genome Sequence of Massilia arenosa sp. nov., a Novel Massilia Species Isolated from a Sandy-loam Maize Soil.</title>
        <authorList>
            <person name="Raths R."/>
            <person name="Peta V."/>
            <person name="Bucking H."/>
        </authorList>
    </citation>
    <scope>NUCLEOTIDE SEQUENCE [LARGE SCALE GENOMIC DNA]</scope>
    <source>
        <strain evidence="3 4">MC02</strain>
    </source>
</reference>
<gene>
    <name evidence="3" type="ORF">E4L96_05345</name>
</gene>
<keyword evidence="1" id="KW-1133">Transmembrane helix</keyword>
<feature type="domain" description="Ice-binding protein C-terminal" evidence="2">
    <location>
        <begin position="211"/>
        <end position="232"/>
    </location>
</feature>
<protein>
    <submittedName>
        <fullName evidence="3">PEP-CTERM sorting domain-containing protein</fullName>
    </submittedName>
</protein>
<feature type="transmembrane region" description="Helical" evidence="1">
    <location>
        <begin position="50"/>
        <end position="71"/>
    </location>
</feature>
<dbReference type="NCBIfam" id="TIGR02595">
    <property type="entry name" value="PEP_CTERM"/>
    <property type="match status" value="1"/>
</dbReference>
<proteinExistence type="predicted"/>
<organism evidence="3 4">
    <name type="scientific">Zemynaea arenosa</name>
    <dbReference type="NCBI Taxonomy" id="2561931"/>
    <lineage>
        <taxon>Bacteria</taxon>
        <taxon>Pseudomonadati</taxon>
        <taxon>Pseudomonadota</taxon>
        <taxon>Betaproteobacteria</taxon>
        <taxon>Burkholderiales</taxon>
        <taxon>Oxalobacteraceae</taxon>
        <taxon>Telluria group</taxon>
        <taxon>Zemynaea</taxon>
    </lineage>
</organism>
<dbReference type="Proteomes" id="UP000298438">
    <property type="component" value="Unassembled WGS sequence"/>
</dbReference>
<evidence type="ECO:0000313" key="4">
    <source>
        <dbReference type="Proteomes" id="UP000298438"/>
    </source>
</evidence>
<comment type="caution">
    <text evidence="3">The sequence shown here is derived from an EMBL/GenBank/DDBJ whole genome shotgun (WGS) entry which is preliminary data.</text>
</comment>
<keyword evidence="4" id="KW-1185">Reference proteome</keyword>
<keyword evidence="1" id="KW-0472">Membrane</keyword>
<dbReference type="EMBL" id="SPVF01000076">
    <property type="protein sequence ID" value="TFW25502.1"/>
    <property type="molecule type" value="Genomic_DNA"/>
</dbReference>
<name>A0A4Y9SIM7_9BURK</name>
<sequence length="238" mass="25660">MRSDLAAELHVCIRNRTPPTGGGLRICINRGMLFSCKEFFLTGMSIMTKLAAFAFAAAMAVLPAAQATVIYDFSYTFQANPAHVTGSFSGERSGDLITNISGISVSIDGVALQGGLAAYGFAPGQGWVQGGAVASMDGWANNFLFVDPDEMGTADPDNRFYIVTNIPMAEAYMQVSALNQYLYDRPYFGWDWTLVERQQQDGTPVPQNPLPEPGSLALLGIGVAGAFAAQRRRSRRAR</sequence>
<evidence type="ECO:0000256" key="1">
    <source>
        <dbReference type="SAM" id="Phobius"/>
    </source>
</evidence>
<dbReference type="Pfam" id="PF07589">
    <property type="entry name" value="PEP-CTERM"/>
    <property type="match status" value="1"/>
</dbReference>
<dbReference type="InterPro" id="IPR013424">
    <property type="entry name" value="Ice-binding_C"/>
</dbReference>
<keyword evidence="1" id="KW-0812">Transmembrane</keyword>
<dbReference type="OrthoDB" id="8781144at2"/>
<dbReference type="AlphaFoldDB" id="A0A4Y9SIM7"/>